<protein>
    <submittedName>
        <fullName evidence="2">Uncharacterized protein</fullName>
    </submittedName>
</protein>
<dbReference type="Proteomes" id="UP001231915">
    <property type="component" value="Unassembled WGS sequence"/>
</dbReference>
<sequence>MNNKKLKTTIMTTLFGLTLGAGSFSAMADKVNCRMETTSQKNIYSGTAQCTGTFWYTTWENKRIVRKQGSKSLQQYFDPTPNSSAILSGIAYVTTSSYGGQPLNESFVVKCSASIPFSHKEDVKEEVCDNTPTAYVGVNHHEFWDVSFWASGRDEDGTIVSKELWIDGVKQSSSSVWKTSSQDRTYNIRVRVTDNDGYSSEATRTYRTTNKGPLMCGKYPC</sequence>
<feature type="chain" id="PRO_5045369346" evidence="1">
    <location>
        <begin position="29"/>
        <end position="221"/>
    </location>
</feature>
<dbReference type="Gene3D" id="2.60.40.10">
    <property type="entry name" value="Immunoglobulins"/>
    <property type="match status" value="1"/>
</dbReference>
<accession>A0ABT7EK94</accession>
<comment type="caution">
    <text evidence="2">The sequence shown here is derived from an EMBL/GenBank/DDBJ whole genome shotgun (WGS) entry which is preliminary data.</text>
</comment>
<evidence type="ECO:0000313" key="3">
    <source>
        <dbReference type="Proteomes" id="UP001231915"/>
    </source>
</evidence>
<proteinExistence type="predicted"/>
<evidence type="ECO:0000256" key="1">
    <source>
        <dbReference type="SAM" id="SignalP"/>
    </source>
</evidence>
<evidence type="ECO:0000313" key="2">
    <source>
        <dbReference type="EMBL" id="MDK2595433.1"/>
    </source>
</evidence>
<dbReference type="RefSeq" id="WP_284137140.1">
    <property type="nucleotide sequence ID" value="NZ_JASJUT010000003.1"/>
</dbReference>
<keyword evidence="1" id="KW-0732">Signal</keyword>
<keyword evidence="3" id="KW-1185">Reference proteome</keyword>
<feature type="signal peptide" evidence="1">
    <location>
        <begin position="1"/>
        <end position="28"/>
    </location>
</feature>
<organism evidence="2 3">
    <name type="scientific">Pseudoalteromonas obscura</name>
    <dbReference type="NCBI Taxonomy" id="3048491"/>
    <lineage>
        <taxon>Bacteria</taxon>
        <taxon>Pseudomonadati</taxon>
        <taxon>Pseudomonadota</taxon>
        <taxon>Gammaproteobacteria</taxon>
        <taxon>Alteromonadales</taxon>
        <taxon>Pseudoalteromonadaceae</taxon>
        <taxon>Pseudoalteromonas</taxon>
    </lineage>
</organism>
<dbReference type="EMBL" id="JASJUT010000003">
    <property type="protein sequence ID" value="MDK2595433.1"/>
    <property type="molecule type" value="Genomic_DNA"/>
</dbReference>
<name>A0ABT7EK94_9GAMM</name>
<reference evidence="2 3" key="1">
    <citation type="submission" date="2023-05" db="EMBL/GenBank/DDBJ databases">
        <title>Pseudoalteromonas ardens sp. nov., Pseudoalteromonas obscura sp. nov., and Pseudoalteromonas umbrosa sp. nov., isolated from the coral Montipora capitata.</title>
        <authorList>
            <person name="Thomas E.M."/>
            <person name="Smith E.M."/>
            <person name="Papke E."/>
            <person name="Shlafstein M.D."/>
            <person name="Oline D.K."/>
            <person name="Videau P."/>
            <person name="Saw J.H."/>
            <person name="Strangman W.K."/>
            <person name="Ushijima B."/>
        </authorList>
    </citation>
    <scope>NUCLEOTIDE SEQUENCE [LARGE SCALE GENOMIC DNA]</scope>
    <source>
        <strain evidence="2 3">P94</strain>
    </source>
</reference>
<gene>
    <name evidence="2" type="ORF">QNM18_10295</name>
</gene>
<dbReference type="InterPro" id="IPR013783">
    <property type="entry name" value="Ig-like_fold"/>
</dbReference>